<accession>A0A8J4PPU9</accession>
<evidence type="ECO:0000256" key="2">
    <source>
        <dbReference type="ARBA" id="ARBA00022490"/>
    </source>
</evidence>
<dbReference type="GO" id="GO:0007051">
    <property type="term" value="P:spindle organization"/>
    <property type="evidence" value="ECO:0007669"/>
    <property type="project" value="InterPro"/>
</dbReference>
<feature type="compositionally biased region" description="Low complexity" evidence="5">
    <location>
        <begin position="637"/>
        <end position="650"/>
    </location>
</feature>
<dbReference type="GO" id="GO:0051010">
    <property type="term" value="F:microtubule plus-end binding"/>
    <property type="evidence" value="ECO:0007669"/>
    <property type="project" value="InterPro"/>
</dbReference>
<keyword evidence="2" id="KW-0963">Cytoplasm</keyword>
<evidence type="ECO:0000313" key="7">
    <source>
        <dbReference type="EMBL" id="KAF2071409.1"/>
    </source>
</evidence>
<evidence type="ECO:0000313" key="8">
    <source>
        <dbReference type="Proteomes" id="UP000695562"/>
    </source>
</evidence>
<dbReference type="OrthoDB" id="205662at2759"/>
<dbReference type="InterPro" id="IPR016024">
    <property type="entry name" value="ARM-type_fold"/>
</dbReference>
<dbReference type="SMART" id="SM01349">
    <property type="entry name" value="TOG"/>
    <property type="match status" value="2"/>
</dbReference>
<evidence type="ECO:0000256" key="3">
    <source>
        <dbReference type="ARBA" id="ARBA00023212"/>
    </source>
</evidence>
<feature type="compositionally biased region" description="Polar residues" evidence="5">
    <location>
        <begin position="253"/>
        <end position="262"/>
    </location>
</feature>
<comment type="subcellular location">
    <subcellularLocation>
        <location evidence="1">Cytoplasm</location>
        <location evidence="1">Cytoskeleton</location>
    </subcellularLocation>
</comment>
<dbReference type="InterPro" id="IPR034085">
    <property type="entry name" value="TOG"/>
</dbReference>
<dbReference type="InterPro" id="IPR048491">
    <property type="entry name" value="XMAP215_CLASP_TOG"/>
</dbReference>
<keyword evidence="4" id="KW-0175">Coiled coil</keyword>
<dbReference type="Gene3D" id="1.25.10.10">
    <property type="entry name" value="Leucine-rich Repeat Variant"/>
    <property type="match status" value="2"/>
</dbReference>
<evidence type="ECO:0000256" key="4">
    <source>
        <dbReference type="SAM" id="Coils"/>
    </source>
</evidence>
<evidence type="ECO:0000256" key="1">
    <source>
        <dbReference type="ARBA" id="ARBA00004245"/>
    </source>
</evidence>
<name>A0A8J4PPU9_9MYCE</name>
<dbReference type="AlphaFoldDB" id="A0A8J4PPU9"/>
<feature type="domain" description="TOG" evidence="6">
    <location>
        <begin position="364"/>
        <end position="605"/>
    </location>
</feature>
<dbReference type="SUPFAM" id="SSF48371">
    <property type="entry name" value="ARM repeat"/>
    <property type="match status" value="1"/>
</dbReference>
<feature type="coiled-coil region" evidence="4">
    <location>
        <begin position="758"/>
        <end position="841"/>
    </location>
</feature>
<keyword evidence="8" id="KW-1185">Reference proteome</keyword>
<dbReference type="InterPro" id="IPR011989">
    <property type="entry name" value="ARM-like"/>
</dbReference>
<feature type="compositionally biased region" description="Low complexity" evidence="5">
    <location>
        <begin position="732"/>
        <end position="754"/>
    </location>
</feature>
<feature type="compositionally biased region" description="Low complexity" evidence="5">
    <location>
        <begin position="355"/>
        <end position="369"/>
    </location>
</feature>
<dbReference type="EMBL" id="AJWJ01000378">
    <property type="protein sequence ID" value="KAF2071409.1"/>
    <property type="molecule type" value="Genomic_DNA"/>
</dbReference>
<reference evidence="7" key="1">
    <citation type="submission" date="2020-01" db="EMBL/GenBank/DDBJ databases">
        <title>Development of genomics and gene disruption for Polysphondylium violaceum indicates a role for the polyketide synthase stlB in stalk morphogenesis.</title>
        <authorList>
            <person name="Narita B."/>
            <person name="Kawabe Y."/>
            <person name="Kin K."/>
            <person name="Saito T."/>
            <person name="Gibbs R."/>
            <person name="Kuspa A."/>
            <person name="Muzny D."/>
            <person name="Queller D."/>
            <person name="Richards S."/>
            <person name="Strassman J."/>
            <person name="Sucgang R."/>
            <person name="Worley K."/>
            <person name="Schaap P."/>
        </authorList>
    </citation>
    <scope>NUCLEOTIDE SEQUENCE</scope>
    <source>
        <strain evidence="7">QSvi11</strain>
    </source>
</reference>
<dbReference type="Proteomes" id="UP000695562">
    <property type="component" value="Unassembled WGS sequence"/>
</dbReference>
<gene>
    <name evidence="7" type="ORF">CYY_007273</name>
</gene>
<keyword evidence="3" id="KW-0206">Cytoskeleton</keyword>
<feature type="compositionally biased region" description="Low complexity" evidence="5">
    <location>
        <begin position="273"/>
        <end position="287"/>
    </location>
</feature>
<dbReference type="GO" id="GO:0030951">
    <property type="term" value="P:establishment or maintenance of microtubule cytoskeleton polarity"/>
    <property type="evidence" value="ECO:0007669"/>
    <property type="project" value="InterPro"/>
</dbReference>
<proteinExistence type="predicted"/>
<comment type="caution">
    <text evidence="7">The sequence shown here is derived from an EMBL/GenBank/DDBJ whole genome shotgun (WGS) entry which is preliminary data.</text>
</comment>
<dbReference type="GO" id="GO:0061863">
    <property type="term" value="F:microtubule plus end polymerase"/>
    <property type="evidence" value="ECO:0007669"/>
    <property type="project" value="InterPro"/>
</dbReference>
<evidence type="ECO:0000256" key="5">
    <source>
        <dbReference type="SAM" id="MobiDB-lite"/>
    </source>
</evidence>
<feature type="compositionally biased region" description="Low complexity" evidence="5">
    <location>
        <begin position="312"/>
        <end position="346"/>
    </location>
</feature>
<dbReference type="PANTHER" id="PTHR12609">
    <property type="entry name" value="MICROTUBULE ASSOCIATED PROTEIN XMAP215"/>
    <property type="match status" value="1"/>
</dbReference>
<evidence type="ECO:0000259" key="6">
    <source>
        <dbReference type="SMART" id="SM01349"/>
    </source>
</evidence>
<organism evidence="7 8">
    <name type="scientific">Polysphondylium violaceum</name>
    <dbReference type="NCBI Taxonomy" id="133409"/>
    <lineage>
        <taxon>Eukaryota</taxon>
        <taxon>Amoebozoa</taxon>
        <taxon>Evosea</taxon>
        <taxon>Eumycetozoa</taxon>
        <taxon>Dictyostelia</taxon>
        <taxon>Dictyosteliales</taxon>
        <taxon>Dictyosteliaceae</taxon>
        <taxon>Polysphondylium</taxon>
    </lineage>
</organism>
<dbReference type="InterPro" id="IPR045110">
    <property type="entry name" value="XMAP215"/>
</dbReference>
<dbReference type="Pfam" id="PF21041">
    <property type="entry name" value="XMAP215_CLASP_TOG"/>
    <property type="match status" value="1"/>
</dbReference>
<feature type="region of interest" description="Disordered" evidence="5">
    <location>
        <begin position="730"/>
        <end position="756"/>
    </location>
</feature>
<feature type="compositionally biased region" description="Low complexity" evidence="5">
    <location>
        <begin position="238"/>
        <end position="252"/>
    </location>
</feature>
<sequence>MGTNNNSNNNSYNYQMATSIISKIKSKEFKERLSGYDDMLTLFNSISDPDAPEFSRLANAFEKIMIVDTQPNNRERALQVLLVFLERSNYAFASTTPTSFSSDLVRAIIDNCFTSQRDTTKLKAVDCILMLNEVVGPTSIVPILLEFMINNKAPKIIVSCAYTLKELIRQFGSFNLPVETIIKNTLVLFDHQLKDVRTEAMGISLELYKWLGDNIAPQFKQLRPAQLKEFETSIQSFKSQQQNQQKVSSSPSTLTESQQQPLRVSRGKGMMDNSSLTNSTSNILTKSQPVPVTLSPPLKAVNDQHSPPQPSPTSRSSSPTIGSAGISSSPSSFESSPLTTTTIVTSSPPPPPPTISSSTTPIENQQQQQQIETIQSKLQEFYKLSEDSNWSTRKQALTDIFIPLISNKTISKLTEHDYSKISNTLAKLLGDVNIFVILTCINALELLVKKLPRDLFFNHIIALVPIMLDSFKEKRPQLSDSIHACLNTIMEKQLKINEVLDFIIEILLNSKISKLKYEVMLWFRRLLLSSSLSSFKKDIPLIVGALAMSSEDQCKENRDICLLNLSTIALMIGERELFPLLLHLDEEKQNQLRELIKEASSIHSHWSKGKKTDFPTSPSSTKFKQNILTEKYIFNSPSSSSSSNLSNNSPMTPNFQPIKDNNLINNNINNNNNNNNNNINQNNNNIQINNVNVTRETIHSSVKEIQDEFERYTSNLSNKMKSLDDQMKRFNDQQQSSSQNNNNNNNNNTEQGNNPDQQRFYETLNQELSKELQSEKEKKHMLLEKLQDYDKQMNDLISAFKILSQENKTLKFKTDQMNEILSNDREIKEKLINEIQKLKESQQLNMSESNVNVNSNNINSNSDVFMISTDPSRYLVELPVAIVDQLPDEELELFQEVYQENLRIIEQARNKRNN</sequence>
<dbReference type="GO" id="GO:0005856">
    <property type="term" value="C:cytoskeleton"/>
    <property type="evidence" value="ECO:0007669"/>
    <property type="project" value="UniProtKB-SubCell"/>
</dbReference>
<feature type="region of interest" description="Disordered" evidence="5">
    <location>
        <begin position="637"/>
        <end position="683"/>
    </location>
</feature>
<feature type="region of interest" description="Disordered" evidence="5">
    <location>
        <begin position="238"/>
        <end position="369"/>
    </location>
</feature>
<dbReference type="GO" id="GO:0046785">
    <property type="term" value="P:microtubule polymerization"/>
    <property type="evidence" value="ECO:0007669"/>
    <property type="project" value="InterPro"/>
</dbReference>
<protein>
    <recommendedName>
        <fullName evidence="6">TOG domain-containing protein</fullName>
    </recommendedName>
</protein>
<feature type="compositionally biased region" description="Low complexity" evidence="5">
    <location>
        <begin position="661"/>
        <end position="683"/>
    </location>
</feature>
<feature type="domain" description="TOG" evidence="6">
    <location>
        <begin position="13"/>
        <end position="243"/>
    </location>
</feature>